<dbReference type="Proteomes" id="UP000279833">
    <property type="component" value="Unassembled WGS sequence"/>
</dbReference>
<feature type="transmembrane region" description="Helical" evidence="1">
    <location>
        <begin position="6"/>
        <end position="26"/>
    </location>
</feature>
<dbReference type="AlphaFoldDB" id="A0A183KHK5"/>
<name>A0A183KHK5_9TREM</name>
<dbReference type="WBParaSite" id="SCUD_0001450901-mRNA-1">
    <property type="protein sequence ID" value="SCUD_0001450901-mRNA-1"/>
    <property type="gene ID" value="SCUD_0001450901"/>
</dbReference>
<evidence type="ECO:0000313" key="3">
    <source>
        <dbReference type="Proteomes" id="UP000279833"/>
    </source>
</evidence>
<evidence type="ECO:0000256" key="1">
    <source>
        <dbReference type="SAM" id="Phobius"/>
    </source>
</evidence>
<sequence>MMFFKLIGKLFFTSIIMISFTMRFFTIDVMSFYIHMLVTI</sequence>
<dbReference type="EMBL" id="UZAK01036776">
    <property type="protein sequence ID" value="VDP56625.1"/>
    <property type="molecule type" value="Genomic_DNA"/>
</dbReference>
<accession>A0A183KHK5</accession>
<evidence type="ECO:0000313" key="2">
    <source>
        <dbReference type="EMBL" id="VDP56625.1"/>
    </source>
</evidence>
<reference evidence="4" key="1">
    <citation type="submission" date="2016-06" db="UniProtKB">
        <authorList>
            <consortium name="WormBaseParasite"/>
        </authorList>
    </citation>
    <scope>IDENTIFICATION</scope>
</reference>
<gene>
    <name evidence="2" type="ORF">SCUD_LOCUS14507</name>
</gene>
<keyword evidence="1" id="KW-0812">Transmembrane</keyword>
<keyword evidence="1" id="KW-0472">Membrane</keyword>
<protein>
    <submittedName>
        <fullName evidence="4">CPBP family intramembrane metalloprotease</fullName>
    </submittedName>
</protein>
<keyword evidence="3" id="KW-1185">Reference proteome</keyword>
<evidence type="ECO:0000313" key="4">
    <source>
        <dbReference type="WBParaSite" id="SCUD_0001450901-mRNA-1"/>
    </source>
</evidence>
<reference evidence="2 3" key="2">
    <citation type="submission" date="2018-11" db="EMBL/GenBank/DDBJ databases">
        <authorList>
            <consortium name="Pathogen Informatics"/>
        </authorList>
    </citation>
    <scope>NUCLEOTIDE SEQUENCE [LARGE SCALE GENOMIC DNA]</scope>
    <source>
        <strain evidence="2">Dakar</strain>
        <strain evidence="3">Dakar, Senegal</strain>
    </source>
</reference>
<organism evidence="4">
    <name type="scientific">Schistosoma curassoni</name>
    <dbReference type="NCBI Taxonomy" id="6186"/>
    <lineage>
        <taxon>Eukaryota</taxon>
        <taxon>Metazoa</taxon>
        <taxon>Spiralia</taxon>
        <taxon>Lophotrochozoa</taxon>
        <taxon>Platyhelminthes</taxon>
        <taxon>Trematoda</taxon>
        <taxon>Digenea</taxon>
        <taxon>Strigeidida</taxon>
        <taxon>Schistosomatoidea</taxon>
        <taxon>Schistosomatidae</taxon>
        <taxon>Schistosoma</taxon>
    </lineage>
</organism>
<proteinExistence type="predicted"/>
<keyword evidence="1" id="KW-1133">Transmembrane helix</keyword>